<dbReference type="EMBL" id="AP014685">
    <property type="protein sequence ID" value="BAR56075.1"/>
    <property type="molecule type" value="Genomic_DNA"/>
</dbReference>
<reference evidence="1 2" key="1">
    <citation type="submission" date="2014-11" db="EMBL/GenBank/DDBJ databases">
        <title>Symbiosis island explosion on the genome of extra-slow-growing strains of soybean bradyrhizobia with massive insertion sequences.</title>
        <authorList>
            <person name="Iida T."/>
            <person name="Minamisawa K."/>
        </authorList>
    </citation>
    <scope>NUCLEOTIDE SEQUENCE [LARGE SCALE GENOMIC DNA]</scope>
    <source>
        <strain evidence="1 2">NK6</strain>
    </source>
</reference>
<organism evidence="1 2">
    <name type="scientific">Bradyrhizobium diazoefficiens</name>
    <dbReference type="NCBI Taxonomy" id="1355477"/>
    <lineage>
        <taxon>Bacteria</taxon>
        <taxon>Pseudomonadati</taxon>
        <taxon>Pseudomonadota</taxon>
        <taxon>Alphaproteobacteria</taxon>
        <taxon>Hyphomicrobiales</taxon>
        <taxon>Nitrobacteraceae</taxon>
        <taxon>Bradyrhizobium</taxon>
    </lineage>
</organism>
<evidence type="ECO:0000313" key="1">
    <source>
        <dbReference type="EMBL" id="BAR56075.1"/>
    </source>
</evidence>
<dbReference type="Proteomes" id="UP000063308">
    <property type="component" value="Chromosome"/>
</dbReference>
<proteinExistence type="predicted"/>
<sequence length="36" mass="4079">MEFPELAEVWATIFPAVEKAAEEAERKLRDFVAQVG</sequence>
<gene>
    <name evidence="1" type="ORF">NK6_2895</name>
</gene>
<name>A0A0E3VTQ6_9BRAD</name>
<accession>A0A0E3VTQ6</accession>
<evidence type="ECO:0000313" key="2">
    <source>
        <dbReference type="Proteomes" id="UP000063308"/>
    </source>
</evidence>
<dbReference type="AlphaFoldDB" id="A0A0E3VTQ6"/>
<protein>
    <submittedName>
        <fullName evidence="1">Uncharacterized protein</fullName>
    </submittedName>
</protein>